<evidence type="ECO:0000256" key="1">
    <source>
        <dbReference type="ARBA" id="ARBA00006832"/>
    </source>
</evidence>
<dbReference type="PANTHER" id="PTHR13275">
    <property type="entry name" value="YL-1 PROTEIN TRANSCRIPTION FACTOR-LIKE 1"/>
    <property type="match status" value="1"/>
</dbReference>
<dbReference type="KEGG" id="aqu:100636592"/>
<dbReference type="PANTHER" id="PTHR13275:SF4">
    <property type="entry name" value="VACUOLAR PROTEIN SORTING-ASSOCIATED PROTEIN 72 HOMOLOG"/>
    <property type="match status" value="1"/>
</dbReference>
<dbReference type="OMA" id="HKIALYR"/>
<feature type="region of interest" description="Disordered" evidence="3">
    <location>
        <begin position="87"/>
        <end position="132"/>
    </location>
</feature>
<dbReference type="SMART" id="SM00993">
    <property type="entry name" value="YL1_C"/>
    <property type="match status" value="1"/>
</dbReference>
<feature type="region of interest" description="Disordered" evidence="3">
    <location>
        <begin position="33"/>
        <end position="75"/>
    </location>
</feature>
<accession>A0A1X7U106</accession>
<comment type="similarity">
    <text evidence="1">Belongs to the VPS72/YL1 family.</text>
</comment>
<feature type="compositionally biased region" description="Basic and acidic residues" evidence="3">
    <location>
        <begin position="112"/>
        <end position="124"/>
    </location>
</feature>
<reference evidence="6" key="1">
    <citation type="journal article" date="2010" name="Nature">
        <title>The Amphimedon queenslandica genome and the evolution of animal complexity.</title>
        <authorList>
            <person name="Srivastava M."/>
            <person name="Simakov O."/>
            <person name="Chapman J."/>
            <person name="Fahey B."/>
            <person name="Gauthier M.E."/>
            <person name="Mitros T."/>
            <person name="Richards G.S."/>
            <person name="Conaco C."/>
            <person name="Dacre M."/>
            <person name="Hellsten U."/>
            <person name="Larroux C."/>
            <person name="Putnam N.H."/>
            <person name="Stanke M."/>
            <person name="Adamska M."/>
            <person name="Darling A."/>
            <person name="Degnan S.M."/>
            <person name="Oakley T.H."/>
            <person name="Plachetzki D.C."/>
            <person name="Zhai Y."/>
            <person name="Adamski M."/>
            <person name="Calcino A."/>
            <person name="Cummins S.F."/>
            <person name="Goodstein D.M."/>
            <person name="Harris C."/>
            <person name="Jackson D.J."/>
            <person name="Leys S.P."/>
            <person name="Shu S."/>
            <person name="Woodcroft B.J."/>
            <person name="Vervoort M."/>
            <person name="Kosik K.S."/>
            <person name="Manning G."/>
            <person name="Degnan B.M."/>
            <person name="Rokhsar D.S."/>
        </authorList>
    </citation>
    <scope>NUCLEOTIDE SEQUENCE [LARGE SCALE GENOMIC DNA]</scope>
</reference>
<sequence length="323" mass="37835">MAFDRQRRVNAGRNISKLLEQEEMKDEFYSTAYGGFEEASEDEEYQSEDEVEDVVDSDFDLSENEEEKEEDEEALLKAKPKRRKWVKYDHKAPAKRLRAKASPAVPRKKKKEVPQVDQPHEPRNLRKSTIDLGQLTLERERLRTEELKMKRKYSRKSSKKVPILTQEQLLEEAKKTEVENLASLEAYARMEAQKKTYKIKDHTISGPAIRYHSVTMPAFERDGGLTTEKYSRNFLVFTDTSTIPTSIFPTEKPTKPKSLYCKVTGLPAKYIDPLTKFPYSTAQAFKVIRDRFVKEKEEKCDERLQQLSGWLEEKKRLKIKQTR</sequence>
<dbReference type="eggNOG" id="KOG2897">
    <property type="taxonomic scope" value="Eukaryota"/>
</dbReference>
<dbReference type="InterPro" id="IPR013272">
    <property type="entry name" value="Vps72/YL1_C"/>
</dbReference>
<reference evidence="5" key="2">
    <citation type="submission" date="2017-05" db="UniProtKB">
        <authorList>
            <consortium name="EnsemblMetazoa"/>
        </authorList>
    </citation>
    <scope>IDENTIFICATION</scope>
</reference>
<keyword evidence="6" id="KW-1185">Reference proteome</keyword>
<dbReference type="Pfam" id="PF05764">
    <property type="entry name" value="YL1"/>
    <property type="match status" value="1"/>
</dbReference>
<protein>
    <recommendedName>
        <fullName evidence="2">Vacuolar protein sorting-associated protein 72 homolog</fullName>
    </recommendedName>
</protein>
<organism evidence="5">
    <name type="scientific">Amphimedon queenslandica</name>
    <name type="common">Sponge</name>
    <dbReference type="NCBI Taxonomy" id="400682"/>
    <lineage>
        <taxon>Eukaryota</taxon>
        <taxon>Metazoa</taxon>
        <taxon>Porifera</taxon>
        <taxon>Demospongiae</taxon>
        <taxon>Heteroscleromorpha</taxon>
        <taxon>Haplosclerida</taxon>
        <taxon>Niphatidae</taxon>
        <taxon>Amphimedon</taxon>
    </lineage>
</organism>
<feature type="compositionally biased region" description="Acidic residues" evidence="3">
    <location>
        <begin position="38"/>
        <end position="73"/>
    </location>
</feature>
<dbReference type="GO" id="GO:0005634">
    <property type="term" value="C:nucleus"/>
    <property type="evidence" value="ECO:0007669"/>
    <property type="project" value="TreeGrafter"/>
</dbReference>
<dbReference type="InParanoid" id="A0A1X7U106"/>
<dbReference type="AlphaFoldDB" id="A0A1X7U106"/>
<dbReference type="InterPro" id="IPR046757">
    <property type="entry name" value="YL1_N"/>
</dbReference>
<evidence type="ECO:0000259" key="4">
    <source>
        <dbReference type="SMART" id="SM00993"/>
    </source>
</evidence>
<proteinExistence type="inferred from homology"/>
<dbReference type="FunCoup" id="A0A1X7U106">
    <property type="interactions" value="903"/>
</dbReference>
<dbReference type="EnsemblMetazoa" id="XM_003389194.3">
    <property type="protein sequence ID" value="XP_003389242.1"/>
    <property type="gene ID" value="LOC100636592"/>
</dbReference>
<dbReference type="OrthoDB" id="78296at2759"/>
<evidence type="ECO:0000313" key="5">
    <source>
        <dbReference type="EnsemblMetazoa" id="Aqu2.1.21525_001"/>
    </source>
</evidence>
<dbReference type="Proteomes" id="UP000007879">
    <property type="component" value="Unassembled WGS sequence"/>
</dbReference>
<gene>
    <name evidence="5" type="primary">100636592</name>
</gene>
<dbReference type="Pfam" id="PF08265">
    <property type="entry name" value="YL1_C"/>
    <property type="match status" value="1"/>
</dbReference>
<dbReference type="EnsemblMetazoa" id="Aqu2.1.21525_001">
    <property type="protein sequence ID" value="Aqu2.1.21525_001"/>
    <property type="gene ID" value="Aqu2.1.21525"/>
</dbReference>
<evidence type="ECO:0000256" key="2">
    <source>
        <dbReference type="ARBA" id="ARBA00020000"/>
    </source>
</evidence>
<feature type="domain" description="Vps72/YL1 C-terminal" evidence="4">
    <location>
        <begin position="259"/>
        <end position="288"/>
    </location>
</feature>
<name>A0A1X7U106_AMPQE</name>
<evidence type="ECO:0000313" key="6">
    <source>
        <dbReference type="Proteomes" id="UP000007879"/>
    </source>
</evidence>
<evidence type="ECO:0000256" key="3">
    <source>
        <dbReference type="SAM" id="MobiDB-lite"/>
    </source>
</evidence>
<dbReference type="STRING" id="400682.A0A1X7U106"/>